<organism evidence="1 2">
    <name type="scientific">Artemia franciscana</name>
    <name type="common">Brine shrimp</name>
    <name type="synonym">Artemia sanfranciscana</name>
    <dbReference type="NCBI Taxonomy" id="6661"/>
    <lineage>
        <taxon>Eukaryota</taxon>
        <taxon>Metazoa</taxon>
        <taxon>Ecdysozoa</taxon>
        <taxon>Arthropoda</taxon>
        <taxon>Crustacea</taxon>
        <taxon>Branchiopoda</taxon>
        <taxon>Anostraca</taxon>
        <taxon>Artemiidae</taxon>
        <taxon>Artemia</taxon>
    </lineage>
</organism>
<evidence type="ECO:0000313" key="2">
    <source>
        <dbReference type="Proteomes" id="UP001187531"/>
    </source>
</evidence>
<protein>
    <submittedName>
        <fullName evidence="1">Uncharacterized protein</fullName>
    </submittedName>
</protein>
<sequence>MAKPRVLQVNDEKLVLLPTGTHKLETRWQGPFRISRKVGSVKHEVLFPEGRKKKKIVRINLLRKFQR</sequence>
<proteinExistence type="predicted"/>
<accession>A0AA88LKI1</accession>
<reference evidence="1" key="1">
    <citation type="submission" date="2023-07" db="EMBL/GenBank/DDBJ databases">
        <title>Chromosome-level genome assembly of Artemia franciscana.</title>
        <authorList>
            <person name="Jo E."/>
        </authorList>
    </citation>
    <scope>NUCLEOTIDE SEQUENCE</scope>
    <source>
        <tissue evidence="1">Whole body</tissue>
    </source>
</reference>
<name>A0AA88LKI1_ARTSF</name>
<dbReference type="Proteomes" id="UP001187531">
    <property type="component" value="Unassembled WGS sequence"/>
</dbReference>
<evidence type="ECO:0000313" key="1">
    <source>
        <dbReference type="EMBL" id="KAK2727151.1"/>
    </source>
</evidence>
<gene>
    <name evidence="1" type="ORF">QYM36_007846</name>
</gene>
<comment type="caution">
    <text evidence="1">The sequence shown here is derived from an EMBL/GenBank/DDBJ whole genome shotgun (WGS) entry which is preliminary data.</text>
</comment>
<dbReference type="AlphaFoldDB" id="A0AA88LKI1"/>
<keyword evidence="2" id="KW-1185">Reference proteome</keyword>
<dbReference type="EMBL" id="JAVRJZ010000001">
    <property type="protein sequence ID" value="KAK2727151.1"/>
    <property type="molecule type" value="Genomic_DNA"/>
</dbReference>